<feature type="compositionally biased region" description="Low complexity" evidence="1">
    <location>
        <begin position="178"/>
        <end position="190"/>
    </location>
</feature>
<evidence type="ECO:0000256" key="1">
    <source>
        <dbReference type="SAM" id="MobiDB-lite"/>
    </source>
</evidence>
<protein>
    <submittedName>
        <fullName evidence="2">Uncharacterized protein</fullName>
    </submittedName>
</protein>
<feature type="compositionally biased region" description="Low complexity" evidence="1">
    <location>
        <begin position="145"/>
        <end position="155"/>
    </location>
</feature>
<keyword evidence="3" id="KW-1185">Reference proteome</keyword>
<dbReference type="RefSeq" id="XP_050513697.1">
    <property type="nucleotide sequence ID" value="XM_050657740.1"/>
</dbReference>
<sequence length="251" mass="27191">MTNSEKGCHIKGEKHEKNACIADSAVSIQSSKTEKRKNVNTAGELTRSQIQQNIGSHSCCGDCSVKSLKNKETYRDPSPAASCKSVTSVKSSASRCEKKENYNRETHRDPSPAPSCKSVSSVKSSISKCDKNGNNTNRVPSPAPSCKSVTSVKSSASKRDKNEQNKEETHRDPSPSPSCKSAISVLSSSSKCHKKDQSKNKETPKVMDPSTIRAELIAGVLLNNCDCVKKNGLQDFCPRYSCHKSSVNCSM</sequence>
<dbReference type="EnsemblMetazoa" id="XM_050657740.1">
    <property type="protein sequence ID" value="XP_050513697.1"/>
    <property type="gene ID" value="LOC126889439"/>
</dbReference>
<feature type="region of interest" description="Disordered" evidence="1">
    <location>
        <begin position="72"/>
        <end position="207"/>
    </location>
</feature>
<reference evidence="2" key="1">
    <citation type="submission" date="2025-05" db="UniProtKB">
        <authorList>
            <consortium name="EnsemblMetazoa"/>
        </authorList>
    </citation>
    <scope>IDENTIFICATION</scope>
</reference>
<feature type="compositionally biased region" description="Basic and acidic residues" evidence="1">
    <location>
        <begin position="157"/>
        <end position="173"/>
    </location>
</feature>
<organism evidence="2 3">
    <name type="scientific">Diabrotica virgifera virgifera</name>
    <name type="common">western corn rootworm</name>
    <dbReference type="NCBI Taxonomy" id="50390"/>
    <lineage>
        <taxon>Eukaryota</taxon>
        <taxon>Metazoa</taxon>
        <taxon>Ecdysozoa</taxon>
        <taxon>Arthropoda</taxon>
        <taxon>Hexapoda</taxon>
        <taxon>Insecta</taxon>
        <taxon>Pterygota</taxon>
        <taxon>Neoptera</taxon>
        <taxon>Endopterygota</taxon>
        <taxon>Coleoptera</taxon>
        <taxon>Polyphaga</taxon>
        <taxon>Cucujiformia</taxon>
        <taxon>Chrysomeloidea</taxon>
        <taxon>Chrysomelidae</taxon>
        <taxon>Galerucinae</taxon>
        <taxon>Diabroticina</taxon>
        <taxon>Diabroticites</taxon>
        <taxon>Diabrotica</taxon>
    </lineage>
</organism>
<feature type="compositionally biased region" description="Low complexity" evidence="1">
    <location>
        <begin position="114"/>
        <end position="127"/>
    </location>
</feature>
<name>A0ABM5KU30_DIAVI</name>
<feature type="compositionally biased region" description="Basic and acidic residues" evidence="1">
    <location>
        <begin position="195"/>
        <end position="205"/>
    </location>
</feature>
<evidence type="ECO:0000313" key="2">
    <source>
        <dbReference type="EnsemblMetazoa" id="XP_050513697.1"/>
    </source>
</evidence>
<accession>A0ABM5KU30</accession>
<feature type="compositionally biased region" description="Basic and acidic residues" evidence="1">
    <location>
        <begin position="95"/>
        <end position="110"/>
    </location>
</feature>
<evidence type="ECO:0000313" key="3">
    <source>
        <dbReference type="Proteomes" id="UP001652700"/>
    </source>
</evidence>
<feature type="compositionally biased region" description="Polar residues" evidence="1">
    <location>
        <begin position="84"/>
        <end position="94"/>
    </location>
</feature>
<dbReference type="Proteomes" id="UP001652700">
    <property type="component" value="Unplaced"/>
</dbReference>
<dbReference type="GeneID" id="126889439"/>
<proteinExistence type="predicted"/>